<organism evidence="3 4">
    <name type="scientific">Calocera cornea HHB12733</name>
    <dbReference type="NCBI Taxonomy" id="1353952"/>
    <lineage>
        <taxon>Eukaryota</taxon>
        <taxon>Fungi</taxon>
        <taxon>Dikarya</taxon>
        <taxon>Basidiomycota</taxon>
        <taxon>Agaricomycotina</taxon>
        <taxon>Dacrymycetes</taxon>
        <taxon>Dacrymycetales</taxon>
        <taxon>Dacrymycetaceae</taxon>
        <taxon>Calocera</taxon>
    </lineage>
</organism>
<dbReference type="STRING" id="1353952.A0A165HVL4"/>
<gene>
    <name evidence="3" type="ORF">CALCODRAFT_507331</name>
</gene>
<feature type="compositionally biased region" description="Basic and acidic residues" evidence="1">
    <location>
        <begin position="325"/>
        <end position="338"/>
    </location>
</feature>
<dbReference type="InParanoid" id="A0A165HVL4"/>
<evidence type="ECO:0000259" key="2">
    <source>
        <dbReference type="Pfam" id="PF20149"/>
    </source>
</evidence>
<feature type="compositionally biased region" description="Basic residues" evidence="1">
    <location>
        <begin position="791"/>
        <end position="811"/>
    </location>
</feature>
<proteinExistence type="predicted"/>
<evidence type="ECO:0000313" key="3">
    <source>
        <dbReference type="EMBL" id="KZT59803.1"/>
    </source>
</evidence>
<dbReference type="InterPro" id="IPR046521">
    <property type="entry name" value="DUF6698"/>
</dbReference>
<dbReference type="AlphaFoldDB" id="A0A165HVL4"/>
<sequence>MLIRSEVEGAGFHYARFQDYRESSLDEMLAWAHRHATPDGRWRDANNRIHVEGIEIDTAAFSSVIMDGEAIDHPGLVGHLRNQAQKEYNYLIGVAPTLATMLKTTEFNELRASLRLGRTFALENDRERLRRVFVSRGWVLGTFERSMERLYRPCDVDWDSDTDQNLWCIVSHRRCSPQVLPAFVFPQSPYDSVEADFVPFCALLLLQAYRILFPRLQQLVDKQRCGVFVRVSPSIPGFEVIFPSTLAYTVVQLRYIMMGNNADDDTFDYDKLWGTVMVYFTASAIHGPEIAALPNARHGITYSRTTRDPNRRSVDRPQSESSNRSGREASERERRDNTKPLPNRRLNVDLSSESEDEDDEKKLILTGPSHLVESYPEAVQKSIGEIKAQLRMSIASYNAWPKNTAVLDALIEESLKLGNSACEKKEWPTVESSEGLLRGTVSQFRGFVKSEARKLVDEYYDFANKEKWRGRAEIKEFVGKILNPDRAWYLFETFDESNPTKSSGFARNPVFVKLVRNVYFRENAPTSDGITHSSQFEFETSEFFAFNFSAIYAALSEWKTGRPEVIKFATEDYRAPWIYLVGIFDAWRKRCAENDPDDDKWLGLVRKTREEVWYCVINDQTVPKSLKLIDRAGIGPVGSQDWAIQVLCNLAGEEPLPVTEAERLRNRTPSDNESDTDQPPTKNPDNTNAPLGESISVPPAGGTGGDRRSGGNRAQTTTPGVAKARTTVEGRRLYHRKQVLASMRLVEDNNGIRRLGATESIDRSDEEEEDQAADGEGHVVPNEGGPTGRGMPKRGERKTRPSSRKVSKRKGRIESDSDDDYMVQDDDDDGQDDEDDSAEAEEDEDSIIADLTKEEKDIVRKLSPYVLAAYPPDAQKTIQLTKAHLRIEVATVNGFPKDGDAIGKMIARAMQGANEEGADSNLPLIAATPGLVKMLRNEPSRFRSNLKATARAVVDEVYAFEDRKQWPNSKSVGTFLKPLLAYHKGLFTMKNFNRTDPEASSGIFENPALARLILDHYYRPKSEEADARTHPSAFTPYSIEFIALNFTVLLNVLEEWSSGMQKMIALSSEAYRAEWLWMINSIKRFDELSRGRGDNKWQGIVDRLEAWISDEQVVSASQDPKLKNVDWVTAYAD</sequence>
<feature type="compositionally biased region" description="Basic and acidic residues" evidence="1">
    <location>
        <begin position="660"/>
        <end position="670"/>
    </location>
</feature>
<accession>A0A165HVL4</accession>
<evidence type="ECO:0000313" key="4">
    <source>
        <dbReference type="Proteomes" id="UP000076842"/>
    </source>
</evidence>
<name>A0A165HVL4_9BASI</name>
<feature type="domain" description="DUF6532" evidence="2">
    <location>
        <begin position="387"/>
        <end position="578"/>
    </location>
</feature>
<dbReference type="EMBL" id="KV423937">
    <property type="protein sequence ID" value="KZT59803.1"/>
    <property type="molecule type" value="Genomic_DNA"/>
</dbReference>
<evidence type="ECO:0000256" key="1">
    <source>
        <dbReference type="SAM" id="MobiDB-lite"/>
    </source>
</evidence>
<feature type="region of interest" description="Disordered" evidence="1">
    <location>
        <begin position="756"/>
        <end position="852"/>
    </location>
</feature>
<feature type="region of interest" description="Disordered" evidence="1">
    <location>
        <begin position="660"/>
        <end position="729"/>
    </location>
</feature>
<reference evidence="3 4" key="1">
    <citation type="journal article" date="2016" name="Mol. Biol. Evol.">
        <title>Comparative Genomics of Early-Diverging Mushroom-Forming Fungi Provides Insights into the Origins of Lignocellulose Decay Capabilities.</title>
        <authorList>
            <person name="Nagy L.G."/>
            <person name="Riley R."/>
            <person name="Tritt A."/>
            <person name="Adam C."/>
            <person name="Daum C."/>
            <person name="Floudas D."/>
            <person name="Sun H."/>
            <person name="Yadav J.S."/>
            <person name="Pangilinan J."/>
            <person name="Larsson K.H."/>
            <person name="Matsuura K."/>
            <person name="Barry K."/>
            <person name="Labutti K."/>
            <person name="Kuo R."/>
            <person name="Ohm R.A."/>
            <person name="Bhattacharya S.S."/>
            <person name="Shirouzu T."/>
            <person name="Yoshinaga Y."/>
            <person name="Martin F.M."/>
            <person name="Grigoriev I.V."/>
            <person name="Hibbett D.S."/>
        </authorList>
    </citation>
    <scope>NUCLEOTIDE SEQUENCE [LARGE SCALE GENOMIC DNA]</scope>
    <source>
        <strain evidence="3 4">HHB12733</strain>
    </source>
</reference>
<feature type="region of interest" description="Disordered" evidence="1">
    <location>
        <begin position="301"/>
        <end position="360"/>
    </location>
</feature>
<dbReference type="Pfam" id="PF20149">
    <property type="entry name" value="DUF6532"/>
    <property type="match status" value="2"/>
</dbReference>
<feature type="compositionally biased region" description="Acidic residues" evidence="1">
    <location>
        <begin position="764"/>
        <end position="773"/>
    </location>
</feature>
<dbReference type="Proteomes" id="UP000076842">
    <property type="component" value="Unassembled WGS sequence"/>
</dbReference>
<dbReference type="Pfam" id="PF20414">
    <property type="entry name" value="DUF6698"/>
    <property type="match status" value="1"/>
</dbReference>
<feature type="compositionally biased region" description="Polar residues" evidence="1">
    <location>
        <begin position="671"/>
        <end position="689"/>
    </location>
</feature>
<dbReference type="OrthoDB" id="3192693at2759"/>
<keyword evidence="4" id="KW-1185">Reference proteome</keyword>
<feature type="domain" description="DUF6532" evidence="2">
    <location>
        <begin position="881"/>
        <end position="1085"/>
    </location>
</feature>
<dbReference type="InterPro" id="IPR045341">
    <property type="entry name" value="DUF6532"/>
</dbReference>
<feature type="compositionally biased region" description="Basic and acidic residues" evidence="1">
    <location>
        <begin position="305"/>
        <end position="318"/>
    </location>
</feature>
<protein>
    <recommendedName>
        <fullName evidence="2">DUF6532 domain-containing protein</fullName>
    </recommendedName>
</protein>
<feature type="compositionally biased region" description="Acidic residues" evidence="1">
    <location>
        <begin position="816"/>
        <end position="847"/>
    </location>
</feature>